<dbReference type="InterPro" id="IPR050187">
    <property type="entry name" value="Lipid_Phosphate_FormReg"/>
</dbReference>
<dbReference type="Gene3D" id="3.40.50.10330">
    <property type="entry name" value="Probable inorganic polyphosphate/atp-NAD kinase, domain 1"/>
    <property type="match status" value="1"/>
</dbReference>
<proteinExistence type="predicted"/>
<sequence length="326" mass="35067">MSIVPASLSTLGTNPEVSALPLAVVLNPRSGREPLAQRLSVLRRLFAEAGRQHAFFMAERGADLPRQAALALGWAKARQGAVIAAGGDGTINAVVQTVLPSGLPFGVLPQGTFNYFGRAHGIPANTEQAARRLLQAQPRPIQVGLLNDRAFLVNASLGLYPRLLEDREAYKRHYGRNRIVALFAALATVLSRRGQWLIEIEQGGQRRSARTSTLFVGNNRLQLDQVGIEEGALLDQDRLAAVMVDPVGPLALLGLGLRGALGRLGGSDHVGSFGFRQLTVRPARGSDKARLKVAIDGEVMHMQTPLVFRVSPQPLRLLWDGQGPAS</sequence>
<evidence type="ECO:0000313" key="3">
    <source>
        <dbReference type="Proteomes" id="UP001500279"/>
    </source>
</evidence>
<gene>
    <name evidence="2" type="ORF">GCM10009107_59530</name>
</gene>
<accession>A0ABN1KKB7</accession>
<dbReference type="EMBL" id="BAAAEW010000047">
    <property type="protein sequence ID" value="GAA0769060.1"/>
    <property type="molecule type" value="Genomic_DNA"/>
</dbReference>
<dbReference type="RefSeq" id="WP_141288632.1">
    <property type="nucleotide sequence ID" value="NZ_BAAAEW010000047.1"/>
</dbReference>
<keyword evidence="2" id="KW-0418">Kinase</keyword>
<dbReference type="PANTHER" id="PTHR12358:SF106">
    <property type="entry name" value="LIPID KINASE YEGS"/>
    <property type="match status" value="1"/>
</dbReference>
<keyword evidence="3" id="KW-1185">Reference proteome</keyword>
<dbReference type="InterPro" id="IPR016064">
    <property type="entry name" value="NAD/diacylglycerol_kinase_sf"/>
</dbReference>
<dbReference type="Pfam" id="PF00781">
    <property type="entry name" value="DAGK_cat"/>
    <property type="match status" value="1"/>
</dbReference>
<evidence type="ECO:0000259" key="1">
    <source>
        <dbReference type="PROSITE" id="PS50146"/>
    </source>
</evidence>
<evidence type="ECO:0000313" key="2">
    <source>
        <dbReference type="EMBL" id="GAA0769060.1"/>
    </source>
</evidence>
<dbReference type="PANTHER" id="PTHR12358">
    <property type="entry name" value="SPHINGOSINE KINASE"/>
    <property type="match status" value="1"/>
</dbReference>
<dbReference type="InterPro" id="IPR001206">
    <property type="entry name" value="Diacylglycerol_kinase_cat_dom"/>
</dbReference>
<protein>
    <submittedName>
        <fullName evidence="2">Diacylglycerol kinase family protein</fullName>
    </submittedName>
</protein>
<dbReference type="GO" id="GO:0016301">
    <property type="term" value="F:kinase activity"/>
    <property type="evidence" value="ECO:0007669"/>
    <property type="project" value="UniProtKB-KW"/>
</dbReference>
<name>A0ABN1KKB7_9BURK</name>
<dbReference type="Proteomes" id="UP001500279">
    <property type="component" value="Unassembled WGS sequence"/>
</dbReference>
<keyword evidence="2" id="KW-0808">Transferase</keyword>
<reference evidence="2 3" key="1">
    <citation type="journal article" date="2019" name="Int. J. Syst. Evol. Microbiol.">
        <title>The Global Catalogue of Microorganisms (GCM) 10K type strain sequencing project: providing services to taxonomists for standard genome sequencing and annotation.</title>
        <authorList>
            <consortium name="The Broad Institute Genomics Platform"/>
            <consortium name="The Broad Institute Genome Sequencing Center for Infectious Disease"/>
            <person name="Wu L."/>
            <person name="Ma J."/>
        </authorList>
    </citation>
    <scope>NUCLEOTIDE SEQUENCE [LARGE SCALE GENOMIC DNA]</scope>
    <source>
        <strain evidence="2 3">JCM 15503</strain>
    </source>
</reference>
<dbReference type="SUPFAM" id="SSF111331">
    <property type="entry name" value="NAD kinase/diacylglycerol kinase-like"/>
    <property type="match status" value="1"/>
</dbReference>
<comment type="caution">
    <text evidence="2">The sequence shown here is derived from an EMBL/GenBank/DDBJ whole genome shotgun (WGS) entry which is preliminary data.</text>
</comment>
<organism evidence="2 3">
    <name type="scientific">Ideonella azotifigens</name>
    <dbReference type="NCBI Taxonomy" id="513160"/>
    <lineage>
        <taxon>Bacteria</taxon>
        <taxon>Pseudomonadati</taxon>
        <taxon>Pseudomonadota</taxon>
        <taxon>Betaproteobacteria</taxon>
        <taxon>Burkholderiales</taxon>
        <taxon>Sphaerotilaceae</taxon>
        <taxon>Ideonella</taxon>
    </lineage>
</organism>
<dbReference type="InterPro" id="IPR017438">
    <property type="entry name" value="ATP-NAD_kinase_N"/>
</dbReference>
<dbReference type="PROSITE" id="PS50146">
    <property type="entry name" value="DAGK"/>
    <property type="match status" value="1"/>
</dbReference>
<dbReference type="SMART" id="SM00046">
    <property type="entry name" value="DAGKc"/>
    <property type="match status" value="1"/>
</dbReference>
<dbReference type="Gene3D" id="2.60.200.40">
    <property type="match status" value="1"/>
</dbReference>
<feature type="domain" description="DAGKc" evidence="1">
    <location>
        <begin position="17"/>
        <end position="150"/>
    </location>
</feature>